<proteinExistence type="predicted"/>
<dbReference type="EMBL" id="JOKG01000004">
    <property type="protein sequence ID" value="KEQ12574.1"/>
    <property type="molecule type" value="Genomic_DNA"/>
</dbReference>
<evidence type="ECO:0000313" key="2">
    <source>
        <dbReference type="EMBL" id="KEQ12574.1"/>
    </source>
</evidence>
<comment type="caution">
    <text evidence="2">The sequence shown here is derived from an EMBL/GenBank/DDBJ whole genome shotgun (WGS) entry which is preliminary data.</text>
</comment>
<dbReference type="AlphaFoldDB" id="A0A081N2A1"/>
<keyword evidence="3" id="KW-1185">Reference proteome</keyword>
<gene>
    <name evidence="2" type="ORF">GZ77_18880</name>
</gene>
<protein>
    <recommendedName>
        <fullName evidence="4">DUF4402 domain-containing protein</fullName>
    </recommendedName>
</protein>
<organism evidence="2 3">
    <name type="scientific">Endozoicomonas montiporae</name>
    <dbReference type="NCBI Taxonomy" id="1027273"/>
    <lineage>
        <taxon>Bacteria</taxon>
        <taxon>Pseudomonadati</taxon>
        <taxon>Pseudomonadota</taxon>
        <taxon>Gammaproteobacteria</taxon>
        <taxon>Oceanospirillales</taxon>
        <taxon>Endozoicomonadaceae</taxon>
        <taxon>Endozoicomonas</taxon>
    </lineage>
</organism>
<evidence type="ECO:0000256" key="1">
    <source>
        <dbReference type="SAM" id="SignalP"/>
    </source>
</evidence>
<dbReference type="Proteomes" id="UP000028006">
    <property type="component" value="Unassembled WGS sequence"/>
</dbReference>
<accession>A0A081N2A1</accession>
<name>A0A081N2A1_9GAMM</name>
<feature type="signal peptide" evidence="1">
    <location>
        <begin position="1"/>
        <end position="22"/>
    </location>
</feature>
<evidence type="ECO:0008006" key="4">
    <source>
        <dbReference type="Google" id="ProtNLM"/>
    </source>
</evidence>
<dbReference type="RefSeq" id="WP_034877931.1">
    <property type="nucleotide sequence ID" value="NZ_JOKG01000004.1"/>
</dbReference>
<reference evidence="2 3" key="1">
    <citation type="submission" date="2014-06" db="EMBL/GenBank/DDBJ databases">
        <title>Whole Genome Sequences of Three Symbiotic Endozoicomonas Bacteria.</title>
        <authorList>
            <person name="Neave M.J."/>
            <person name="Apprill A."/>
            <person name="Voolstra C.R."/>
        </authorList>
    </citation>
    <scope>NUCLEOTIDE SEQUENCE [LARGE SCALE GENOMIC DNA]</scope>
    <source>
        <strain evidence="2 3">LMG 24815</strain>
    </source>
</reference>
<sequence>MIARKTTLAFVTGFILANGAWAADGNDGTSTGLGETSTGTLTIDMKVPDFRKGSDGGSVLIQNLDNINLGTFGPDNNLQDGSNFCIYGTGVGAGNDFSIDLKIEGDATNGFVLAGGDQNNTSTIAYDVYYSGGLNVNDSNGDQATSGESDHTFDLTALGLDESFNCVAASQDGTPENASLYIVVDQAQASRAPADNYKGTLTLLAEAK</sequence>
<keyword evidence="1" id="KW-0732">Signal</keyword>
<feature type="chain" id="PRO_5001760477" description="DUF4402 domain-containing protein" evidence="1">
    <location>
        <begin position="23"/>
        <end position="208"/>
    </location>
</feature>
<evidence type="ECO:0000313" key="3">
    <source>
        <dbReference type="Proteomes" id="UP000028006"/>
    </source>
</evidence>